<evidence type="ECO:0000256" key="1">
    <source>
        <dbReference type="ARBA" id="ARBA00005710"/>
    </source>
</evidence>
<proteinExistence type="inferred from homology"/>
<feature type="domain" description="Outer membrane protein OmpA-like transmembrane" evidence="4">
    <location>
        <begin position="47"/>
        <end position="221"/>
    </location>
</feature>
<evidence type="ECO:0000313" key="5">
    <source>
        <dbReference type="EMBL" id="CCK76317.1"/>
    </source>
</evidence>
<organism evidence="5 6">
    <name type="scientific">Oleispira antarctica RB-8</name>
    <dbReference type="NCBI Taxonomy" id="698738"/>
    <lineage>
        <taxon>Bacteria</taxon>
        <taxon>Pseudomonadati</taxon>
        <taxon>Pseudomonadota</taxon>
        <taxon>Gammaproteobacteria</taxon>
        <taxon>Oceanospirillales</taxon>
        <taxon>Oceanospirillaceae</taxon>
        <taxon>Oleispira</taxon>
    </lineage>
</organism>
<keyword evidence="6" id="KW-1185">Reference proteome</keyword>
<feature type="chain" id="PRO_5004374316" description="Outer membrane protein OmpA-like transmembrane domain-containing protein" evidence="3">
    <location>
        <begin position="33"/>
        <end position="248"/>
    </location>
</feature>
<accession>R4YN13</accession>
<dbReference type="InterPro" id="IPR011250">
    <property type="entry name" value="OMP/PagP_B-barrel"/>
</dbReference>
<dbReference type="HOGENOM" id="CLU_1224259_0_0_6"/>
<feature type="signal peptide" evidence="3">
    <location>
        <begin position="1"/>
        <end position="32"/>
    </location>
</feature>
<dbReference type="Pfam" id="PF01389">
    <property type="entry name" value="OmpA_membrane"/>
    <property type="match status" value="1"/>
</dbReference>
<keyword evidence="3" id="KW-0732">Signal</keyword>
<dbReference type="GO" id="GO:0009279">
    <property type="term" value="C:cell outer membrane"/>
    <property type="evidence" value="ECO:0007669"/>
    <property type="project" value="InterPro"/>
</dbReference>
<sequence length="248" mass="26950">MFARDQQSHTRHRLCVLPTALFALTLSASAFATEGGFLGVYPGVSSSLDADKTSSSFKILTGAHVTSRISLEFGYVNFGATRYNDPTAINTDACNCRISFRDADHGSISYGQLGDPTPDANGKNEYNNKSPSSFTGISEFTPEGALINLRYRFPILDSLDFFVKTGFFAWAADYQTIKITADKDGAITRIDEKESQTSAVNAISGGGFIYSPIPQLSFRAELESTAISSGDMPRTRLQNISIGANWEF</sequence>
<dbReference type="GO" id="GO:0015288">
    <property type="term" value="F:porin activity"/>
    <property type="evidence" value="ECO:0007669"/>
    <property type="project" value="UniProtKB-KW"/>
</dbReference>
<gene>
    <name evidence="5" type="ORF">OLEAN_C21410</name>
</gene>
<evidence type="ECO:0000256" key="2">
    <source>
        <dbReference type="ARBA" id="ARBA00023114"/>
    </source>
</evidence>
<dbReference type="SUPFAM" id="SSF56925">
    <property type="entry name" value="OMPA-like"/>
    <property type="match status" value="1"/>
</dbReference>
<dbReference type="EMBL" id="FO203512">
    <property type="protein sequence ID" value="CCK76317.1"/>
    <property type="molecule type" value="Genomic_DNA"/>
</dbReference>
<evidence type="ECO:0000313" key="6">
    <source>
        <dbReference type="Proteomes" id="UP000032749"/>
    </source>
</evidence>
<dbReference type="InterPro" id="IPR000498">
    <property type="entry name" value="OmpA-like_TM_dom"/>
</dbReference>
<keyword evidence="2" id="KW-0812">Transmembrane</keyword>
<keyword evidence="2" id="KW-0626">Porin</keyword>
<dbReference type="Proteomes" id="UP000032749">
    <property type="component" value="Chromosome"/>
</dbReference>
<dbReference type="Gene3D" id="2.40.160.20">
    <property type="match status" value="1"/>
</dbReference>
<protein>
    <recommendedName>
        <fullName evidence="4">Outer membrane protein OmpA-like transmembrane domain-containing protein</fullName>
    </recommendedName>
</protein>
<dbReference type="OrthoDB" id="6119544at2"/>
<dbReference type="KEGG" id="oai:OLEAN_C21410"/>
<comment type="similarity">
    <text evidence="1">Belongs to the outer membrane OOP (TC 1.B.6) superfamily. OmpA family.</text>
</comment>
<evidence type="ECO:0000259" key="4">
    <source>
        <dbReference type="Pfam" id="PF01389"/>
    </source>
</evidence>
<reference evidence="5 6" key="1">
    <citation type="journal article" date="2013" name="Nat. Commun.">
        <title>Genome sequence and functional genomic analysis of the oil-degrading bacterium Oleispira antarctica.</title>
        <authorList>
            <person name="Kube M."/>
            <person name="Chernikova T.N."/>
            <person name="Al-Ramahi Y."/>
            <person name="Beloqui A."/>
            <person name="Lopez-Cortez N."/>
            <person name="Guazzaroni M.E."/>
            <person name="Heipieper H.J."/>
            <person name="Klages S."/>
            <person name="Kotsyurbenko O.R."/>
            <person name="Langer I."/>
            <person name="Nechitaylo T.Y."/>
            <person name="Lunsdorf H."/>
            <person name="Fernandez M."/>
            <person name="Juarez S."/>
            <person name="Ciordia S."/>
            <person name="Singer A."/>
            <person name="Kagan O."/>
            <person name="Egorova O."/>
            <person name="Petit P.A."/>
            <person name="Stogios P."/>
            <person name="Kim Y."/>
            <person name="Tchigvintsev A."/>
            <person name="Flick R."/>
            <person name="Denaro R."/>
            <person name="Genovese M."/>
            <person name="Albar J.P."/>
            <person name="Reva O.N."/>
            <person name="Martinez-Gomariz M."/>
            <person name="Tran H."/>
            <person name="Ferrer M."/>
            <person name="Savchenko A."/>
            <person name="Yakunin A.F."/>
            <person name="Yakimov M.M."/>
            <person name="Golyshina O.V."/>
            <person name="Reinhardt R."/>
            <person name="Golyshin P.N."/>
        </authorList>
    </citation>
    <scope>NUCLEOTIDE SEQUENCE [LARGE SCALE GENOMIC DNA]</scope>
</reference>
<dbReference type="AlphaFoldDB" id="R4YN13"/>
<keyword evidence="2" id="KW-0813">Transport</keyword>
<keyword evidence="2" id="KW-0406">Ion transport</keyword>
<dbReference type="STRING" id="698738.OLEAN_C21410"/>
<dbReference type="GO" id="GO:0046930">
    <property type="term" value="C:pore complex"/>
    <property type="evidence" value="ECO:0007669"/>
    <property type="project" value="UniProtKB-KW"/>
</dbReference>
<evidence type="ECO:0000256" key="3">
    <source>
        <dbReference type="SAM" id="SignalP"/>
    </source>
</evidence>
<name>R4YN13_OLEAN</name>